<protein>
    <recommendedName>
        <fullName evidence="1">Tyrosine specific protein phosphatases domain-containing protein</fullName>
    </recommendedName>
</protein>
<dbReference type="Gene3D" id="3.90.190.10">
    <property type="entry name" value="Protein tyrosine phosphatase superfamily"/>
    <property type="match status" value="1"/>
</dbReference>
<dbReference type="SUPFAM" id="SSF52799">
    <property type="entry name" value="(Phosphotyrosine protein) phosphatases II"/>
    <property type="match status" value="1"/>
</dbReference>
<evidence type="ECO:0000259" key="1">
    <source>
        <dbReference type="PROSITE" id="PS50056"/>
    </source>
</evidence>
<keyword evidence="3" id="KW-1185">Reference proteome</keyword>
<name>A0A345Z2X0_9MOLU</name>
<dbReference type="PROSITE" id="PS50056">
    <property type="entry name" value="TYR_PHOSPHATASE_2"/>
    <property type="match status" value="1"/>
</dbReference>
<proteinExistence type="predicted"/>
<dbReference type="InterPro" id="IPR016130">
    <property type="entry name" value="Tyr_Pase_AS"/>
</dbReference>
<accession>A0A345Z2X0</accession>
<dbReference type="InterPro" id="IPR029021">
    <property type="entry name" value="Prot-tyrosine_phosphatase-like"/>
</dbReference>
<dbReference type="InterPro" id="IPR000387">
    <property type="entry name" value="Tyr_Pase_dom"/>
</dbReference>
<dbReference type="EMBL" id="CP031376">
    <property type="protein sequence ID" value="AXK50949.1"/>
    <property type="molecule type" value="Genomic_DNA"/>
</dbReference>
<sequence length="147" mass="16910">MKKITDNLYLGDRYSAPITSEVVVSCAQEMYQEIVSDGNNFFNNNQGGYYFNFEDYPANNTLDSSLVLKAVKLLEENVPNKEVYIHCIWGINRSASIVFIYLVRNGLLPKNDFKSAQKAFQKLYPPFSPNPGWQIFLINNFPYDKLC</sequence>
<dbReference type="AlphaFoldDB" id="A0A345Z2X0"/>
<dbReference type="KEGG" id="salx:SALLE_v1c02730"/>
<feature type="domain" description="Tyrosine specific protein phosphatases" evidence="1">
    <location>
        <begin position="65"/>
        <end position="107"/>
    </location>
</feature>
<dbReference type="RefSeq" id="WP_115557870.1">
    <property type="nucleotide sequence ID" value="NZ_CP031376.1"/>
</dbReference>
<organism evidence="2 3">
    <name type="scientific">Spiroplasma alleghenense</name>
    <dbReference type="NCBI Taxonomy" id="216931"/>
    <lineage>
        <taxon>Bacteria</taxon>
        <taxon>Bacillati</taxon>
        <taxon>Mycoplasmatota</taxon>
        <taxon>Mollicutes</taxon>
        <taxon>Entomoplasmatales</taxon>
        <taxon>Spiroplasmataceae</taxon>
        <taxon>Spiroplasma</taxon>
    </lineage>
</organism>
<dbReference type="PROSITE" id="PS00383">
    <property type="entry name" value="TYR_PHOSPHATASE_1"/>
    <property type="match status" value="1"/>
</dbReference>
<evidence type="ECO:0000313" key="2">
    <source>
        <dbReference type="EMBL" id="AXK50949.1"/>
    </source>
</evidence>
<dbReference type="Proteomes" id="UP000254792">
    <property type="component" value="Chromosome"/>
</dbReference>
<gene>
    <name evidence="2" type="ORF">SALLE_v1c02730</name>
</gene>
<reference evidence="2 3" key="1">
    <citation type="submission" date="2018-07" db="EMBL/GenBank/DDBJ databases">
        <title>Complete genome sequence of Spiroplasma alleghenense PLHS-1 (ATCC 51752).</title>
        <authorList>
            <person name="Chou L."/>
            <person name="Lee T.-Y."/>
            <person name="Tsai Y.-M."/>
            <person name="Kuo C.-H."/>
        </authorList>
    </citation>
    <scope>NUCLEOTIDE SEQUENCE [LARGE SCALE GENOMIC DNA]</scope>
    <source>
        <strain evidence="2 3">PLHS-1</strain>
    </source>
</reference>
<dbReference type="OrthoDB" id="397722at2"/>
<evidence type="ECO:0000313" key="3">
    <source>
        <dbReference type="Proteomes" id="UP000254792"/>
    </source>
</evidence>